<dbReference type="Gene3D" id="3.40.50.12580">
    <property type="match status" value="1"/>
</dbReference>
<dbReference type="SUPFAM" id="SSF53756">
    <property type="entry name" value="UDP-Glycosyltransferase/glycogen phosphorylase"/>
    <property type="match status" value="1"/>
</dbReference>
<evidence type="ECO:0000313" key="1">
    <source>
        <dbReference type="EMBL" id="NNU76541.1"/>
    </source>
</evidence>
<protein>
    <submittedName>
        <fullName evidence="1">Uncharacterized protein</fullName>
    </submittedName>
</protein>
<dbReference type="RefSeq" id="WP_171297200.1">
    <property type="nucleotide sequence ID" value="NZ_CP087098.1"/>
</dbReference>
<evidence type="ECO:0000313" key="2">
    <source>
        <dbReference type="Proteomes" id="UP000531659"/>
    </source>
</evidence>
<name>A0A7Y3SW98_9CLOT</name>
<dbReference type="InterPro" id="IPR043148">
    <property type="entry name" value="TagF_C"/>
</dbReference>
<comment type="caution">
    <text evidence="1">The sequence shown here is derived from an EMBL/GenBank/DDBJ whole genome shotgun (WGS) entry which is preliminary data.</text>
</comment>
<dbReference type="Proteomes" id="UP000531659">
    <property type="component" value="Unassembled WGS sequence"/>
</dbReference>
<dbReference type="AlphaFoldDB" id="A0A7Y3SW98"/>
<dbReference type="InterPro" id="IPR007554">
    <property type="entry name" value="Glycerophosphate_synth"/>
</dbReference>
<gene>
    <name evidence="1" type="ORF">HLQ16_11420</name>
</gene>
<accession>A0A7Y3SW98</accession>
<dbReference type="GO" id="GO:0016020">
    <property type="term" value="C:membrane"/>
    <property type="evidence" value="ECO:0007669"/>
    <property type="project" value="InterPro"/>
</dbReference>
<dbReference type="GO" id="GO:0047355">
    <property type="term" value="F:CDP-glycerol glycerophosphotransferase activity"/>
    <property type="evidence" value="ECO:0007669"/>
    <property type="project" value="InterPro"/>
</dbReference>
<reference evidence="1 2" key="1">
    <citation type="submission" date="2020-05" db="EMBL/GenBank/DDBJ databases">
        <title>Complete genome of Clostridium estertheticum subspecies estertheticum, isolated from Vacuum packed lamb meat from New Zealand imported to Switzerland.</title>
        <authorList>
            <person name="Wambui J."/>
            <person name="Stevens M.J.A."/>
            <person name="Stephan R."/>
        </authorList>
    </citation>
    <scope>NUCLEOTIDE SEQUENCE [LARGE SCALE GENOMIC DNA]</scope>
    <source>
        <strain evidence="1 2">CEST001</strain>
    </source>
</reference>
<dbReference type="EMBL" id="JABEYB010000007">
    <property type="protein sequence ID" value="NNU76541.1"/>
    <property type="molecule type" value="Genomic_DNA"/>
</dbReference>
<organism evidence="1 2">
    <name type="scientific">Clostridium estertheticum</name>
    <dbReference type="NCBI Taxonomy" id="238834"/>
    <lineage>
        <taxon>Bacteria</taxon>
        <taxon>Bacillati</taxon>
        <taxon>Bacillota</taxon>
        <taxon>Clostridia</taxon>
        <taxon>Eubacteriales</taxon>
        <taxon>Clostridiaceae</taxon>
        <taxon>Clostridium</taxon>
    </lineage>
</organism>
<dbReference type="Pfam" id="PF04464">
    <property type="entry name" value="Glyphos_transf"/>
    <property type="match status" value="1"/>
</dbReference>
<sequence>MVKLIYTAQKKELIIDGKSIELFEYIGNIKVEEEAFKYLTYLENQKVNGLKLEDMYLYDNIPLYIFNRPTIYRKLNGLVFCIIIIKKTQDKINEELTVKTDDDFMEKVCVEIFNLQCEKVYTEKNIEAVSKAKLFRRFTRGIKNYCRFIFKHVILKKKNDRSTFLVISHALDLNLVKGNSMGYCDTQLGMVIEELKANYNILNFQLLNNKYVIDKTLNCNEDFVPFELLIFYKRLKARKFVDNNLLVDNLSYLDKLDFHFYELDLKSIFLDFVIKDLRESYISYLHEFLVAEKLINKFKIKKCLVAGEGDRGRCFIAAGNKLNIDTYAIQHGIINETSSPYIINSNYKAVLVAKSTFVWGEKYKELLIGHTNVYKKENINVVGQVRTDHLVQNGYLKSSKRRGSLKIFYATQHFRDLLEPATLMLFKALSLMKEDYELIIKLHPGDLCFEFYEDMVEKFHIKNCKIMKDGDLYELIKWSDLIISVHSTVVVEAALMNKPSICILLPKYNDAGGFVKDGLSFGVKDENELLAYMVKINLEHITLNLNIQNYIQENFYMLDGKVTKRIVDIIEN</sequence>
<proteinExistence type="predicted"/>